<dbReference type="OMA" id="TINNTHA"/>
<dbReference type="Pfam" id="PF00069">
    <property type="entry name" value="Pkinase"/>
    <property type="match status" value="1"/>
</dbReference>
<proteinExistence type="predicted"/>
<comment type="caution">
    <text evidence="3">The sequence shown here is derived from an EMBL/GenBank/DDBJ whole genome shotgun (WGS) entry which is preliminary data.</text>
</comment>
<accession>G9PC83</accession>
<dbReference type="AlphaFoldDB" id="G9PC83"/>
<dbReference type="SMART" id="SM00220">
    <property type="entry name" value="S_TKc"/>
    <property type="match status" value="1"/>
</dbReference>
<gene>
    <name evidence="3" type="ORF">TRIATDRAFT_231375</name>
</gene>
<name>G9PC83_HYPAI</name>
<feature type="domain" description="Protein kinase" evidence="2">
    <location>
        <begin position="160"/>
        <end position="502"/>
    </location>
</feature>
<dbReference type="GO" id="GO:0004674">
    <property type="term" value="F:protein serine/threonine kinase activity"/>
    <property type="evidence" value="ECO:0007669"/>
    <property type="project" value="TreeGrafter"/>
</dbReference>
<feature type="region of interest" description="Disordered" evidence="1">
    <location>
        <begin position="287"/>
        <end position="318"/>
    </location>
</feature>
<dbReference type="HOGENOM" id="CLU_017513_2_0_1"/>
<dbReference type="STRING" id="452589.G9PC83"/>
<dbReference type="Proteomes" id="UP000005426">
    <property type="component" value="Unassembled WGS sequence"/>
</dbReference>
<dbReference type="Gene3D" id="1.10.510.10">
    <property type="entry name" value="Transferase(Phosphotransferase) domain 1"/>
    <property type="match status" value="1"/>
</dbReference>
<dbReference type="EMBL" id="ABDG02000029">
    <property type="protein sequence ID" value="EHK39457.1"/>
    <property type="molecule type" value="Genomic_DNA"/>
</dbReference>
<evidence type="ECO:0000259" key="2">
    <source>
        <dbReference type="PROSITE" id="PS50011"/>
    </source>
</evidence>
<feature type="compositionally biased region" description="Basic and acidic residues" evidence="1">
    <location>
        <begin position="295"/>
        <end position="304"/>
    </location>
</feature>
<dbReference type="eggNOG" id="KOG0660">
    <property type="taxonomic scope" value="Eukaryota"/>
</dbReference>
<dbReference type="PANTHER" id="PTHR24359">
    <property type="entry name" value="SERINE/THREONINE-PROTEIN KINASE SBK1"/>
    <property type="match status" value="1"/>
</dbReference>
<reference evidence="3 4" key="1">
    <citation type="journal article" date="2011" name="Genome Biol.">
        <title>Comparative genome sequence analysis underscores mycoparasitism as the ancestral life style of Trichoderma.</title>
        <authorList>
            <person name="Kubicek C.P."/>
            <person name="Herrera-Estrella A."/>
            <person name="Seidl-Seiboth V."/>
            <person name="Martinez D.A."/>
            <person name="Druzhinina I.S."/>
            <person name="Thon M."/>
            <person name="Zeilinger S."/>
            <person name="Casas-Flores S."/>
            <person name="Horwitz B.A."/>
            <person name="Mukherjee P.K."/>
            <person name="Mukherjee M."/>
            <person name="Kredics L."/>
            <person name="Alcaraz L.D."/>
            <person name="Aerts A."/>
            <person name="Antal Z."/>
            <person name="Atanasova L."/>
            <person name="Cervantes-Badillo M.G."/>
            <person name="Challacombe J."/>
            <person name="Chertkov O."/>
            <person name="McCluskey K."/>
            <person name="Coulpier F."/>
            <person name="Deshpande N."/>
            <person name="von Doehren H."/>
            <person name="Ebbole D.J."/>
            <person name="Esquivel-Naranjo E.U."/>
            <person name="Fekete E."/>
            <person name="Flipphi M."/>
            <person name="Glaser F."/>
            <person name="Gomez-Rodriguez E.Y."/>
            <person name="Gruber S."/>
            <person name="Han C."/>
            <person name="Henrissat B."/>
            <person name="Hermosa R."/>
            <person name="Hernandez-Onate M."/>
            <person name="Karaffa L."/>
            <person name="Kosti I."/>
            <person name="Le Crom S."/>
            <person name="Lindquist E."/>
            <person name="Lucas S."/>
            <person name="Luebeck M."/>
            <person name="Luebeck P.S."/>
            <person name="Margeot A."/>
            <person name="Metz B."/>
            <person name="Misra M."/>
            <person name="Nevalainen H."/>
            <person name="Omann M."/>
            <person name="Packer N."/>
            <person name="Perrone G."/>
            <person name="Uresti-Rivera E.E."/>
            <person name="Salamov A."/>
            <person name="Schmoll M."/>
            <person name="Seiboth B."/>
            <person name="Shapiro H."/>
            <person name="Sukno S."/>
            <person name="Tamayo-Ramos J.A."/>
            <person name="Tisch D."/>
            <person name="Wiest A."/>
            <person name="Wilkinson H.H."/>
            <person name="Zhang M."/>
            <person name="Coutinho P.M."/>
            <person name="Kenerley C.M."/>
            <person name="Monte E."/>
            <person name="Baker S.E."/>
            <person name="Grigoriev I.V."/>
        </authorList>
    </citation>
    <scope>NUCLEOTIDE SEQUENCE [LARGE SCALE GENOMIC DNA]</scope>
    <source>
        <strain evidence="4">ATCC 20476 / IMI 206040</strain>
    </source>
</reference>
<evidence type="ECO:0000256" key="1">
    <source>
        <dbReference type="SAM" id="MobiDB-lite"/>
    </source>
</evidence>
<dbReference type="OrthoDB" id="1046782at2759"/>
<dbReference type="PANTHER" id="PTHR24359:SF37">
    <property type="entry name" value="PROTEIN KINASE DOMAIN-CONTAINING PROTEIN"/>
    <property type="match status" value="1"/>
</dbReference>
<dbReference type="SUPFAM" id="SSF56112">
    <property type="entry name" value="Protein kinase-like (PK-like)"/>
    <property type="match status" value="1"/>
</dbReference>
<dbReference type="GO" id="GO:0005524">
    <property type="term" value="F:ATP binding"/>
    <property type="evidence" value="ECO:0007669"/>
    <property type="project" value="InterPro"/>
</dbReference>
<evidence type="ECO:0000313" key="4">
    <source>
        <dbReference type="Proteomes" id="UP000005426"/>
    </source>
</evidence>
<sequence length="531" mass="61629">MHIPVNASDLPPGVLPSIAKQIRSKLIPSCGDPRSKFLPVGELESILTHDVIESVLQEILVSEPADLSTKIQDKDKPTLKIFATLILIEQASSIGQFIEHGVSDDQLPLAPEDTCFQNWHWGDYQIDSFCDSQYMLTAPVFNFTKFQHFELDKSFRMPFLERLEWKARGTHGEIAKVKIHPHHERWEGHSISDHRISYFAVKRFTSGDATEFDKEQTALLQFSDSRNEHKNLIKLLQSYQLGDEYYMIFHWAQGNLAEFWEKHPSEPQKKEGWTWLIQQCLGMSDGLSKVHGHNRPPERLRDSSEEIEENVQDQGRHGDIKPENILFFKDTESSEWYFVIADFTLMRFHADGTINNTHASQIDYTRMYCPPEVELGPNVTQSYDIWTLGCVYLEIITWYLLGYDAVRNDTFETSSGHKELSFRSRRQKEDGYPLHSGGKHSGDKFFILSRRSTPRWVRFLRNNEHCSDAIHDFLALIVNHMVVPSPENRYSMDKVREELQRIASTCANDTDYCYTGNPQGFLKRWIFDLLF</sequence>
<dbReference type="InterPro" id="IPR011009">
    <property type="entry name" value="Kinase-like_dom_sf"/>
</dbReference>
<dbReference type="PROSITE" id="PS50011">
    <property type="entry name" value="PROTEIN_KINASE_DOM"/>
    <property type="match status" value="1"/>
</dbReference>
<evidence type="ECO:0000313" key="3">
    <source>
        <dbReference type="EMBL" id="EHK39457.1"/>
    </source>
</evidence>
<organism evidence="3 4">
    <name type="scientific">Hypocrea atroviridis (strain ATCC 20476 / IMI 206040)</name>
    <name type="common">Trichoderma atroviride</name>
    <dbReference type="NCBI Taxonomy" id="452589"/>
    <lineage>
        <taxon>Eukaryota</taxon>
        <taxon>Fungi</taxon>
        <taxon>Dikarya</taxon>
        <taxon>Ascomycota</taxon>
        <taxon>Pezizomycotina</taxon>
        <taxon>Sordariomycetes</taxon>
        <taxon>Hypocreomycetidae</taxon>
        <taxon>Hypocreales</taxon>
        <taxon>Hypocreaceae</taxon>
        <taxon>Trichoderma</taxon>
    </lineage>
</organism>
<dbReference type="InterPro" id="IPR000719">
    <property type="entry name" value="Prot_kinase_dom"/>
</dbReference>
<keyword evidence="4" id="KW-1185">Reference proteome</keyword>
<protein>
    <recommendedName>
        <fullName evidence="2">Protein kinase domain-containing protein</fullName>
    </recommendedName>
</protein>